<name>A0A328DLI7_9ASTE</name>
<accession>A0A328DLI7</accession>
<proteinExistence type="predicted"/>
<evidence type="ECO:0000313" key="3">
    <source>
        <dbReference type="Proteomes" id="UP000249390"/>
    </source>
</evidence>
<organism evidence="2 3">
    <name type="scientific">Cuscuta australis</name>
    <dbReference type="NCBI Taxonomy" id="267555"/>
    <lineage>
        <taxon>Eukaryota</taxon>
        <taxon>Viridiplantae</taxon>
        <taxon>Streptophyta</taxon>
        <taxon>Embryophyta</taxon>
        <taxon>Tracheophyta</taxon>
        <taxon>Spermatophyta</taxon>
        <taxon>Magnoliopsida</taxon>
        <taxon>eudicotyledons</taxon>
        <taxon>Gunneridae</taxon>
        <taxon>Pentapetalae</taxon>
        <taxon>asterids</taxon>
        <taxon>lamiids</taxon>
        <taxon>Solanales</taxon>
        <taxon>Convolvulaceae</taxon>
        <taxon>Cuscuteae</taxon>
        <taxon>Cuscuta</taxon>
        <taxon>Cuscuta subgen. Grammica</taxon>
        <taxon>Cuscuta sect. Cleistogrammica</taxon>
    </lineage>
</organism>
<reference evidence="2 3" key="1">
    <citation type="submission" date="2018-06" db="EMBL/GenBank/DDBJ databases">
        <title>The Genome of Cuscuta australis (Dodder) Provides Insight into the Evolution of Plant Parasitism.</title>
        <authorList>
            <person name="Liu H."/>
        </authorList>
    </citation>
    <scope>NUCLEOTIDE SEQUENCE [LARGE SCALE GENOMIC DNA]</scope>
    <source>
        <strain evidence="3">cv. Yunnan</strain>
        <tissue evidence="2">Vines</tissue>
    </source>
</reference>
<evidence type="ECO:0000256" key="1">
    <source>
        <dbReference type="SAM" id="MobiDB-lite"/>
    </source>
</evidence>
<sequence length="149" mass="15932">MEGILMQGGEMDDIMGAESHVEFRADVVAADGSCMVGGGGERRVDLKADVAGGIIGGGRRKQTAVKEYPPPMEVRREMKRRYTKDGRLVLTAEPSEFYVLDGSDNRLRRLNLLGINDDGEYPAVGDGSSSGTIVPSIPPPGPMPGSYFS</sequence>
<keyword evidence="3" id="KW-1185">Reference proteome</keyword>
<gene>
    <name evidence="2" type="ORF">DM860_004826</name>
</gene>
<evidence type="ECO:0000313" key="2">
    <source>
        <dbReference type="EMBL" id="RAL46547.1"/>
    </source>
</evidence>
<comment type="caution">
    <text evidence="2">The sequence shown here is derived from an EMBL/GenBank/DDBJ whole genome shotgun (WGS) entry which is preliminary data.</text>
</comment>
<dbReference type="AlphaFoldDB" id="A0A328DLI7"/>
<dbReference type="Proteomes" id="UP000249390">
    <property type="component" value="Unassembled WGS sequence"/>
</dbReference>
<feature type="region of interest" description="Disordered" evidence="1">
    <location>
        <begin position="120"/>
        <end position="149"/>
    </location>
</feature>
<protein>
    <submittedName>
        <fullName evidence="2">Uncharacterized protein</fullName>
    </submittedName>
</protein>
<dbReference type="EMBL" id="NQVE01000122">
    <property type="protein sequence ID" value="RAL46547.1"/>
    <property type="molecule type" value="Genomic_DNA"/>
</dbReference>